<dbReference type="Proteomes" id="UP000222542">
    <property type="component" value="Unassembled WGS sequence"/>
</dbReference>
<dbReference type="SUPFAM" id="SSF52540">
    <property type="entry name" value="P-loop containing nucleoside triphosphate hydrolases"/>
    <property type="match status" value="1"/>
</dbReference>
<dbReference type="Pfam" id="PF24933">
    <property type="entry name" value="DUF7751"/>
    <property type="match status" value="1"/>
</dbReference>
<dbReference type="Pfam" id="PF08284">
    <property type="entry name" value="RVP_2"/>
    <property type="match status" value="1"/>
</dbReference>
<evidence type="ECO:0000256" key="1">
    <source>
        <dbReference type="ARBA" id="ARBA00022741"/>
    </source>
</evidence>
<accession>A0A2G2ZCQ7</accession>
<dbReference type="PANTHER" id="PTHR45644:SF39">
    <property type="entry name" value="AAA-TYPE ATPASE FAMILY PROTEIN-RELATED"/>
    <property type="match status" value="1"/>
</dbReference>
<gene>
    <name evidence="5" type="ORF">T459_17834</name>
</gene>
<sequence>MVCYQYSQPGHIQRECTVEKGSIGGAKNQANSSTPPPPHKGTSLATGNGRNRLYTLTNHQVAEASLDVVTGTLQIFSRDGYVLLDNRSTLSYVTPYMAGGFGFELDVIAEPFSISTLVKDSVVAKRVYRNYVVTVCGIDTAADLVDVDMVDCDAILGMDWRHSCNAMLNYKTQKDSFGEMHDKGKRSARTNKFLINLFPNKVDAALLSTWKQQLDQDVDTLTMKENFNSLHRVLSRIGLECIGLETLCIKDQNFSVKSAEKVVGWALSHHLMQNTRENLDMRLVLSPVSIQYGLELLQAKKNDTTSLKKSDVETENEFEKALLADVVALSDIGVTFDDVGALGNVKDTLKELVMLPLQIPEFLSKSQLTEPCKGILLFGPARTGKTMLSKAVATEAGANFINISMSTIGSKWGQSEKCIKAVFSLASKIAPSVIFVDEEQTAPSANGGPPPALSSSADLRPLNMDDFRYSHQQSVSSPVRKLTKLL</sequence>
<dbReference type="GO" id="GO:0005524">
    <property type="term" value="F:ATP binding"/>
    <property type="evidence" value="ECO:0007669"/>
    <property type="project" value="UniProtKB-KW"/>
</dbReference>
<dbReference type="EMBL" id="AYRZ02000006">
    <property type="protein sequence ID" value="PHT79782.1"/>
    <property type="molecule type" value="Genomic_DNA"/>
</dbReference>
<feature type="domain" description="AAA+ ATPase" evidence="4">
    <location>
        <begin position="371"/>
        <end position="479"/>
    </location>
</feature>
<dbReference type="InterPro" id="IPR051701">
    <property type="entry name" value="Mito_OM_Translocase_MSP1"/>
</dbReference>
<organism evidence="5 6">
    <name type="scientific">Capsicum annuum</name>
    <name type="common">Capsicum pepper</name>
    <dbReference type="NCBI Taxonomy" id="4072"/>
    <lineage>
        <taxon>Eukaryota</taxon>
        <taxon>Viridiplantae</taxon>
        <taxon>Streptophyta</taxon>
        <taxon>Embryophyta</taxon>
        <taxon>Tracheophyta</taxon>
        <taxon>Spermatophyta</taxon>
        <taxon>Magnoliopsida</taxon>
        <taxon>eudicotyledons</taxon>
        <taxon>Gunneridae</taxon>
        <taxon>Pentapetalae</taxon>
        <taxon>asterids</taxon>
        <taxon>lamiids</taxon>
        <taxon>Solanales</taxon>
        <taxon>Solanaceae</taxon>
        <taxon>Solanoideae</taxon>
        <taxon>Capsiceae</taxon>
        <taxon>Capsicum</taxon>
    </lineage>
</organism>
<dbReference type="InterPro" id="IPR056653">
    <property type="entry name" value="DUF7751"/>
</dbReference>
<dbReference type="InterPro" id="IPR021109">
    <property type="entry name" value="Peptidase_aspartic_dom_sf"/>
</dbReference>
<dbReference type="InterPro" id="IPR027417">
    <property type="entry name" value="P-loop_NTPase"/>
</dbReference>
<evidence type="ECO:0000313" key="6">
    <source>
        <dbReference type="Proteomes" id="UP000222542"/>
    </source>
</evidence>
<comment type="caution">
    <text evidence="5">The sequence shown here is derived from an EMBL/GenBank/DDBJ whole genome shotgun (WGS) entry which is preliminary data.</text>
</comment>
<keyword evidence="6" id="KW-1185">Reference proteome</keyword>
<dbReference type="InterPro" id="IPR003959">
    <property type="entry name" value="ATPase_AAA_core"/>
</dbReference>
<dbReference type="Pfam" id="PF00004">
    <property type="entry name" value="AAA"/>
    <property type="match status" value="1"/>
</dbReference>
<evidence type="ECO:0000313" key="5">
    <source>
        <dbReference type="EMBL" id="PHT79782.1"/>
    </source>
</evidence>
<feature type="region of interest" description="Disordered" evidence="3">
    <location>
        <begin position="23"/>
        <end position="47"/>
    </location>
</feature>
<evidence type="ECO:0000256" key="2">
    <source>
        <dbReference type="ARBA" id="ARBA00022840"/>
    </source>
</evidence>
<dbReference type="Gramene" id="PHT79782">
    <property type="protein sequence ID" value="PHT79782"/>
    <property type="gene ID" value="T459_17834"/>
</dbReference>
<dbReference type="PANTHER" id="PTHR45644">
    <property type="entry name" value="AAA ATPASE, PUTATIVE (AFU_ORTHOLOGUE AFUA_2G12920)-RELATED-RELATED"/>
    <property type="match status" value="1"/>
</dbReference>
<dbReference type="Gene3D" id="3.40.50.300">
    <property type="entry name" value="P-loop containing nucleotide triphosphate hydrolases"/>
    <property type="match status" value="1"/>
</dbReference>
<keyword evidence="1" id="KW-0547">Nucleotide-binding</keyword>
<protein>
    <recommendedName>
        <fullName evidence="4">AAA+ ATPase domain-containing protein</fullName>
    </recommendedName>
</protein>
<dbReference type="GO" id="GO:0005741">
    <property type="term" value="C:mitochondrial outer membrane"/>
    <property type="evidence" value="ECO:0000318"/>
    <property type="project" value="GO_Central"/>
</dbReference>
<evidence type="ECO:0000256" key="3">
    <source>
        <dbReference type="SAM" id="MobiDB-lite"/>
    </source>
</evidence>
<dbReference type="STRING" id="4072.A0A2G2ZCQ7"/>
<dbReference type="GO" id="GO:0016887">
    <property type="term" value="F:ATP hydrolysis activity"/>
    <property type="evidence" value="ECO:0007669"/>
    <property type="project" value="InterPro"/>
</dbReference>
<dbReference type="InterPro" id="IPR003593">
    <property type="entry name" value="AAA+_ATPase"/>
</dbReference>
<reference evidence="5 6" key="1">
    <citation type="journal article" date="2014" name="Nat. Genet.">
        <title>Genome sequence of the hot pepper provides insights into the evolution of pungency in Capsicum species.</title>
        <authorList>
            <person name="Kim S."/>
            <person name="Park M."/>
            <person name="Yeom S.I."/>
            <person name="Kim Y.M."/>
            <person name="Lee J.M."/>
            <person name="Lee H.A."/>
            <person name="Seo E."/>
            <person name="Choi J."/>
            <person name="Cheong K."/>
            <person name="Kim K.T."/>
            <person name="Jung K."/>
            <person name="Lee G.W."/>
            <person name="Oh S.K."/>
            <person name="Bae C."/>
            <person name="Kim S.B."/>
            <person name="Lee H.Y."/>
            <person name="Kim S.Y."/>
            <person name="Kim M.S."/>
            <person name="Kang B.C."/>
            <person name="Jo Y.D."/>
            <person name="Yang H.B."/>
            <person name="Jeong H.J."/>
            <person name="Kang W.H."/>
            <person name="Kwon J.K."/>
            <person name="Shin C."/>
            <person name="Lim J.Y."/>
            <person name="Park J.H."/>
            <person name="Huh J.H."/>
            <person name="Kim J.S."/>
            <person name="Kim B.D."/>
            <person name="Cohen O."/>
            <person name="Paran I."/>
            <person name="Suh M.C."/>
            <person name="Lee S.B."/>
            <person name="Kim Y.K."/>
            <person name="Shin Y."/>
            <person name="Noh S.J."/>
            <person name="Park J."/>
            <person name="Seo Y.S."/>
            <person name="Kwon S.Y."/>
            <person name="Kim H.A."/>
            <person name="Park J.M."/>
            <person name="Kim H.J."/>
            <person name="Choi S.B."/>
            <person name="Bosland P.W."/>
            <person name="Reeves G."/>
            <person name="Jo S.H."/>
            <person name="Lee B.W."/>
            <person name="Cho H.T."/>
            <person name="Choi H.S."/>
            <person name="Lee M.S."/>
            <person name="Yu Y."/>
            <person name="Do Choi Y."/>
            <person name="Park B.S."/>
            <person name="van Deynze A."/>
            <person name="Ashrafi H."/>
            <person name="Hill T."/>
            <person name="Kim W.T."/>
            <person name="Pai H.S."/>
            <person name="Ahn H.K."/>
            <person name="Yeam I."/>
            <person name="Giovannoni J.J."/>
            <person name="Rose J.K."/>
            <person name="Sorensen I."/>
            <person name="Lee S.J."/>
            <person name="Kim R.W."/>
            <person name="Choi I.Y."/>
            <person name="Choi B.S."/>
            <person name="Lim J.S."/>
            <person name="Lee Y.H."/>
            <person name="Choi D."/>
        </authorList>
    </citation>
    <scope>NUCLEOTIDE SEQUENCE [LARGE SCALE GENOMIC DNA]</scope>
    <source>
        <strain evidence="6">cv. CM334</strain>
    </source>
</reference>
<dbReference type="Gene3D" id="2.40.70.10">
    <property type="entry name" value="Acid Proteases"/>
    <property type="match status" value="1"/>
</dbReference>
<evidence type="ECO:0000259" key="4">
    <source>
        <dbReference type="SMART" id="SM00382"/>
    </source>
</evidence>
<dbReference type="AlphaFoldDB" id="A0A2G2ZCQ7"/>
<name>A0A2G2ZCQ7_CAPAN</name>
<keyword evidence="2" id="KW-0067">ATP-binding</keyword>
<reference evidence="5 6" key="2">
    <citation type="journal article" date="2017" name="Genome Biol.">
        <title>New reference genome sequences of hot pepper reveal the massive evolution of plant disease-resistance genes by retroduplication.</title>
        <authorList>
            <person name="Kim S."/>
            <person name="Park J."/>
            <person name="Yeom S.I."/>
            <person name="Kim Y.M."/>
            <person name="Seo E."/>
            <person name="Kim K.T."/>
            <person name="Kim M.S."/>
            <person name="Lee J.M."/>
            <person name="Cheong K."/>
            <person name="Shin H.S."/>
            <person name="Kim S.B."/>
            <person name="Han K."/>
            <person name="Lee J."/>
            <person name="Park M."/>
            <person name="Lee H.A."/>
            <person name="Lee H.Y."/>
            <person name="Lee Y."/>
            <person name="Oh S."/>
            <person name="Lee J.H."/>
            <person name="Choi E."/>
            <person name="Choi E."/>
            <person name="Lee S.E."/>
            <person name="Jeon J."/>
            <person name="Kim H."/>
            <person name="Choi G."/>
            <person name="Song H."/>
            <person name="Lee J."/>
            <person name="Lee S.C."/>
            <person name="Kwon J.K."/>
            <person name="Lee H.Y."/>
            <person name="Koo N."/>
            <person name="Hong Y."/>
            <person name="Kim R.W."/>
            <person name="Kang W.H."/>
            <person name="Huh J.H."/>
            <person name="Kang B.C."/>
            <person name="Yang T.J."/>
            <person name="Lee Y.H."/>
            <person name="Bennetzen J.L."/>
            <person name="Choi D."/>
        </authorList>
    </citation>
    <scope>NUCLEOTIDE SEQUENCE [LARGE SCALE GENOMIC DNA]</scope>
    <source>
        <strain evidence="6">cv. CM334</strain>
    </source>
</reference>
<proteinExistence type="predicted"/>
<dbReference type="SMART" id="SM00382">
    <property type="entry name" value="AAA"/>
    <property type="match status" value="1"/>
</dbReference>